<evidence type="ECO:0000313" key="1">
    <source>
        <dbReference type="EMBL" id="WCO03481.1"/>
    </source>
</evidence>
<proteinExistence type="predicted"/>
<accession>A0ABY7S4Z7</accession>
<gene>
    <name evidence="1" type="ORF">MUN68_008225</name>
</gene>
<sequence length="144" mass="16972">MTFNYKKENRVLKIYKSELKHSDSLDLANNGFANFIKDLNFKLDNKAILDQNNGLVYVLNNDFKKKHYLTYIINGKEYKLDSGLTNSYGLLEREPKRNKKLERKLNTINPQLENYEINVYKGIVAYQKFGYESVFGVIEMNKKK</sequence>
<reference evidence="1 2" key="1">
    <citation type="submission" date="2023-01" db="EMBL/GenBank/DDBJ databases">
        <title>Psychroserpens ponticola sp. nov., isolated from seawater.</title>
        <authorList>
            <person name="Kristyanto S."/>
            <person name="Jung J."/>
            <person name="Kim J.M."/>
            <person name="Jeon C.O."/>
        </authorList>
    </citation>
    <scope>NUCLEOTIDE SEQUENCE [LARGE SCALE GENOMIC DNA]</scope>
    <source>
        <strain evidence="1 2">MSW6</strain>
    </source>
</reference>
<dbReference type="RefSeq" id="WP_249997431.1">
    <property type="nucleotide sequence ID" value="NZ_CP116221.1"/>
</dbReference>
<organism evidence="1 2">
    <name type="scientific">Psychroserpens ponticola</name>
    <dbReference type="NCBI Taxonomy" id="2932268"/>
    <lineage>
        <taxon>Bacteria</taxon>
        <taxon>Pseudomonadati</taxon>
        <taxon>Bacteroidota</taxon>
        <taxon>Flavobacteriia</taxon>
        <taxon>Flavobacteriales</taxon>
        <taxon>Flavobacteriaceae</taxon>
        <taxon>Psychroserpens</taxon>
    </lineage>
</organism>
<dbReference type="Proteomes" id="UP001202717">
    <property type="component" value="Chromosome"/>
</dbReference>
<keyword evidence="2" id="KW-1185">Reference proteome</keyword>
<name>A0ABY7S4Z7_9FLAO</name>
<protein>
    <submittedName>
        <fullName evidence="1">Uncharacterized protein</fullName>
    </submittedName>
</protein>
<evidence type="ECO:0000313" key="2">
    <source>
        <dbReference type="Proteomes" id="UP001202717"/>
    </source>
</evidence>
<dbReference type="EMBL" id="CP116221">
    <property type="protein sequence ID" value="WCO03481.1"/>
    <property type="molecule type" value="Genomic_DNA"/>
</dbReference>